<accession>A0A482T3Q3</accession>
<dbReference type="RefSeq" id="WP_129755389.1">
    <property type="nucleotide sequence ID" value="NZ_JAFKAA010000002.1"/>
</dbReference>
<comment type="caution">
    <text evidence="2">The sequence shown here is derived from an EMBL/GenBank/DDBJ whole genome shotgun (WGS) entry which is preliminary data.</text>
</comment>
<feature type="region of interest" description="Disordered" evidence="1">
    <location>
        <begin position="1"/>
        <end position="34"/>
    </location>
</feature>
<organism evidence="2 3">
    <name type="scientific">Haloarcula hispanica</name>
    <dbReference type="NCBI Taxonomy" id="51589"/>
    <lineage>
        <taxon>Archaea</taxon>
        <taxon>Methanobacteriati</taxon>
        <taxon>Methanobacteriota</taxon>
        <taxon>Stenosarchaea group</taxon>
        <taxon>Halobacteria</taxon>
        <taxon>Halobacteriales</taxon>
        <taxon>Haloarculaceae</taxon>
        <taxon>Haloarcula</taxon>
    </lineage>
</organism>
<sequence length="116" mass="11787">MSTTNNRVREHYEGDDPYAETNSPGNGAATAVSEDARQHVVNPDGTNTVDLDAAAREGHVVTVVHNGGANTPTVAFDDADFVGTGPANMTSAGATATVRNVDGTTSGWVVEATGSA</sequence>
<reference evidence="2 3" key="1">
    <citation type="submission" date="2018-12" db="EMBL/GenBank/DDBJ databases">
        <title>Draft genome sequence of Haloarcula hispinica strain 18.1, an halophilic archaeon isolated from Chott El Jerid of Southern Tunisia.</title>
        <authorList>
            <person name="Najjari A."/>
            <person name="Ben Dhia O."/>
            <person name="Ferjani R."/>
            <person name="Mahjoubi M."/>
            <person name="Sghaier H."/>
            <person name="Elshahed M."/>
            <person name="Ouzari H.I."/>
            <person name="Cherid A."/>
            <person name="Youssef N."/>
        </authorList>
    </citation>
    <scope>NUCLEOTIDE SEQUENCE [LARGE SCALE GENOMIC DNA]</scope>
    <source>
        <strain evidence="2 3">18.1</strain>
    </source>
</reference>
<protein>
    <submittedName>
        <fullName evidence="2">Uncharacterized protein</fullName>
    </submittedName>
</protein>
<proteinExistence type="predicted"/>
<dbReference type="AlphaFoldDB" id="A0A482T3Q3"/>
<gene>
    <name evidence="2" type="ORF">ELS20_07920</name>
</gene>
<evidence type="ECO:0000313" key="3">
    <source>
        <dbReference type="Proteomes" id="UP000293535"/>
    </source>
</evidence>
<evidence type="ECO:0000256" key="1">
    <source>
        <dbReference type="SAM" id="MobiDB-lite"/>
    </source>
</evidence>
<name>A0A482T3Q3_HALHI</name>
<dbReference type="Proteomes" id="UP000293535">
    <property type="component" value="Unassembled WGS sequence"/>
</dbReference>
<evidence type="ECO:0000313" key="2">
    <source>
        <dbReference type="EMBL" id="RYJ09936.1"/>
    </source>
</evidence>
<dbReference type="EMBL" id="RZIG01000002">
    <property type="protein sequence ID" value="RYJ09936.1"/>
    <property type="molecule type" value="Genomic_DNA"/>
</dbReference>